<keyword evidence="9" id="KW-0378">Hydrolase</keyword>
<dbReference type="PANTHER" id="PTHR10642">
    <property type="entry name" value="RIBONUCLEASE H1"/>
    <property type="match status" value="1"/>
</dbReference>
<evidence type="ECO:0000256" key="7">
    <source>
        <dbReference type="ARBA" id="ARBA00022723"/>
    </source>
</evidence>
<dbReference type="InterPro" id="IPR022892">
    <property type="entry name" value="RNaseHI"/>
</dbReference>
<dbReference type="RefSeq" id="WP_054198471.1">
    <property type="nucleotide sequence ID" value="NZ_JNOC01000058.1"/>
</dbReference>
<dbReference type="CDD" id="cd09278">
    <property type="entry name" value="RNase_HI_prokaryote_like"/>
    <property type="match status" value="1"/>
</dbReference>
<dbReference type="Gene3D" id="3.30.420.10">
    <property type="entry name" value="Ribonuclease H-like superfamily/Ribonuclease H"/>
    <property type="match status" value="1"/>
</dbReference>
<organism evidence="12 13">
    <name type="scientific">Helicobacter pullorum</name>
    <dbReference type="NCBI Taxonomy" id="35818"/>
    <lineage>
        <taxon>Bacteria</taxon>
        <taxon>Pseudomonadati</taxon>
        <taxon>Campylobacterota</taxon>
        <taxon>Epsilonproteobacteria</taxon>
        <taxon>Campylobacterales</taxon>
        <taxon>Helicobacteraceae</taxon>
        <taxon>Helicobacter</taxon>
    </lineage>
</organism>
<evidence type="ECO:0000256" key="8">
    <source>
        <dbReference type="ARBA" id="ARBA00022759"/>
    </source>
</evidence>
<dbReference type="STRING" id="35818.HPU229336_05520"/>
<keyword evidence="10" id="KW-0460">Magnesium</keyword>
<feature type="domain" description="RNase H type-1" evidence="11">
    <location>
        <begin position="1"/>
        <end position="136"/>
    </location>
</feature>
<comment type="similarity">
    <text evidence="3">Belongs to the RNase H family.</text>
</comment>
<dbReference type="InterPro" id="IPR012337">
    <property type="entry name" value="RNaseH-like_sf"/>
</dbReference>
<dbReference type="AlphaFoldDB" id="A0A0N1EB38"/>
<evidence type="ECO:0000256" key="1">
    <source>
        <dbReference type="ARBA" id="ARBA00000077"/>
    </source>
</evidence>
<protein>
    <recommendedName>
        <fullName evidence="5">ribonuclease H</fullName>
        <ecNumber evidence="5">3.1.26.4</ecNumber>
    </recommendedName>
</protein>
<dbReference type="GO" id="GO:0046872">
    <property type="term" value="F:metal ion binding"/>
    <property type="evidence" value="ECO:0007669"/>
    <property type="project" value="UniProtKB-KW"/>
</dbReference>
<evidence type="ECO:0000256" key="9">
    <source>
        <dbReference type="ARBA" id="ARBA00022801"/>
    </source>
</evidence>
<dbReference type="EMBL" id="JNOC01000058">
    <property type="protein sequence ID" value="KPH55070.1"/>
    <property type="molecule type" value="Genomic_DNA"/>
</dbReference>
<keyword evidence="7" id="KW-0479">Metal-binding</keyword>
<dbReference type="PROSITE" id="PS50879">
    <property type="entry name" value="RNASE_H_1"/>
    <property type="match status" value="1"/>
</dbReference>
<name>A0A0N1EB38_9HELI</name>
<accession>A0A0N1EB38</accession>
<dbReference type="InterPro" id="IPR050092">
    <property type="entry name" value="RNase_H"/>
</dbReference>
<dbReference type="EC" id="3.1.26.4" evidence="5"/>
<sequence length="143" mass="16420">MKRVTLFCDGSSLGNPGYGGWCGILRYKNYEKILKGSAKSVTNNQMELSALIFSLEALKEPCEVLVVSDSKYVLDGLSKWLPNWIAKDFKNIKNPDLWKHYLQVSKKHHITTEWVRGHNGHKENELCDKIAKEEALKLKEQKE</sequence>
<dbReference type="GO" id="GO:0043137">
    <property type="term" value="P:DNA replication, removal of RNA primer"/>
    <property type="evidence" value="ECO:0007669"/>
    <property type="project" value="TreeGrafter"/>
</dbReference>
<dbReference type="PATRIC" id="fig|35818.11.peg.2095"/>
<evidence type="ECO:0000256" key="10">
    <source>
        <dbReference type="ARBA" id="ARBA00022842"/>
    </source>
</evidence>
<comment type="catalytic activity">
    <reaction evidence="1">
        <text>Endonucleolytic cleavage to 5'-phosphomonoester.</text>
        <dbReference type="EC" id="3.1.26.4"/>
    </reaction>
</comment>
<dbReference type="PANTHER" id="PTHR10642:SF26">
    <property type="entry name" value="RIBONUCLEASE H1"/>
    <property type="match status" value="1"/>
</dbReference>
<keyword evidence="8" id="KW-0255">Endonuclease</keyword>
<evidence type="ECO:0000256" key="4">
    <source>
        <dbReference type="ARBA" id="ARBA00011245"/>
    </source>
</evidence>
<evidence type="ECO:0000256" key="2">
    <source>
        <dbReference type="ARBA" id="ARBA00001946"/>
    </source>
</evidence>
<gene>
    <name evidence="12" type="ORF">HPU229334_10590</name>
</gene>
<proteinExistence type="inferred from homology"/>
<dbReference type="InterPro" id="IPR036397">
    <property type="entry name" value="RNaseH_sf"/>
</dbReference>
<evidence type="ECO:0000313" key="13">
    <source>
        <dbReference type="Proteomes" id="UP000037997"/>
    </source>
</evidence>
<dbReference type="NCBIfam" id="NF001236">
    <property type="entry name" value="PRK00203.1"/>
    <property type="match status" value="1"/>
</dbReference>
<evidence type="ECO:0000256" key="6">
    <source>
        <dbReference type="ARBA" id="ARBA00022722"/>
    </source>
</evidence>
<evidence type="ECO:0000313" key="12">
    <source>
        <dbReference type="EMBL" id="KPH55070.1"/>
    </source>
</evidence>
<dbReference type="Proteomes" id="UP000037997">
    <property type="component" value="Unassembled WGS sequence"/>
</dbReference>
<reference evidence="12 13" key="1">
    <citation type="submission" date="2014-06" db="EMBL/GenBank/DDBJ databases">
        <title>Helicobacter pullorum isolates in fresh chicken meat - phenotypic and genotypic features.</title>
        <authorList>
            <person name="Borges V."/>
            <person name="Santos A."/>
            <person name="Correia C.B."/>
            <person name="Saraiva M."/>
            <person name="Menard A."/>
            <person name="Vieira L."/>
            <person name="Sampaio D.A."/>
            <person name="Gomes J.P."/>
            <person name="Oleastro M."/>
        </authorList>
    </citation>
    <scope>NUCLEOTIDE SEQUENCE [LARGE SCALE GENOMIC DNA]</scope>
    <source>
        <strain evidence="12 13">229334/12</strain>
    </source>
</reference>
<comment type="subunit">
    <text evidence="4">Monomer.</text>
</comment>
<dbReference type="GO" id="GO:0003676">
    <property type="term" value="F:nucleic acid binding"/>
    <property type="evidence" value="ECO:0007669"/>
    <property type="project" value="InterPro"/>
</dbReference>
<evidence type="ECO:0000256" key="5">
    <source>
        <dbReference type="ARBA" id="ARBA00012180"/>
    </source>
</evidence>
<dbReference type="SUPFAM" id="SSF53098">
    <property type="entry name" value="Ribonuclease H-like"/>
    <property type="match status" value="1"/>
</dbReference>
<evidence type="ECO:0000259" key="11">
    <source>
        <dbReference type="PROSITE" id="PS50879"/>
    </source>
</evidence>
<dbReference type="Pfam" id="PF00075">
    <property type="entry name" value="RNase_H"/>
    <property type="match status" value="1"/>
</dbReference>
<dbReference type="InterPro" id="IPR002156">
    <property type="entry name" value="RNaseH_domain"/>
</dbReference>
<comment type="caution">
    <text evidence="12">The sequence shown here is derived from an EMBL/GenBank/DDBJ whole genome shotgun (WGS) entry which is preliminary data.</text>
</comment>
<evidence type="ECO:0000256" key="3">
    <source>
        <dbReference type="ARBA" id="ARBA00005300"/>
    </source>
</evidence>
<keyword evidence="6" id="KW-0540">Nuclease</keyword>
<dbReference type="GO" id="GO:0004523">
    <property type="term" value="F:RNA-DNA hybrid ribonuclease activity"/>
    <property type="evidence" value="ECO:0007669"/>
    <property type="project" value="UniProtKB-EC"/>
</dbReference>
<comment type="cofactor">
    <cofactor evidence="2">
        <name>Mg(2+)</name>
        <dbReference type="ChEBI" id="CHEBI:18420"/>
    </cofactor>
</comment>